<evidence type="ECO:0000256" key="2">
    <source>
        <dbReference type="ARBA" id="ARBA00022729"/>
    </source>
</evidence>
<dbReference type="InterPro" id="IPR036056">
    <property type="entry name" value="Fibrinogen-like_C"/>
</dbReference>
<dbReference type="FunFam" id="2.10.25.10:FF:000038">
    <property type="entry name" value="Fibrillin 2"/>
    <property type="match status" value="1"/>
</dbReference>
<keyword evidence="4" id="KW-1015">Disulfide bond</keyword>
<dbReference type="CDD" id="cd00054">
    <property type="entry name" value="EGF_CA"/>
    <property type="match status" value="1"/>
</dbReference>
<dbReference type="Pfam" id="PF07645">
    <property type="entry name" value="EGF_CA"/>
    <property type="match status" value="1"/>
</dbReference>
<dbReference type="Gene3D" id="2.10.25.10">
    <property type="entry name" value="Laminin"/>
    <property type="match status" value="1"/>
</dbReference>
<evidence type="ECO:0000256" key="3">
    <source>
        <dbReference type="ARBA" id="ARBA00022737"/>
    </source>
</evidence>
<accession>A0AAU9XTP5</accession>
<dbReference type="NCBIfam" id="NF040941">
    <property type="entry name" value="GGGWT_bact"/>
    <property type="match status" value="1"/>
</dbReference>
<reference evidence="8 9" key="1">
    <citation type="submission" date="2022-05" db="EMBL/GenBank/DDBJ databases">
        <authorList>
            <consortium name="Genoscope - CEA"/>
            <person name="William W."/>
        </authorList>
    </citation>
    <scope>NUCLEOTIDE SEQUENCE [LARGE SCALE GENOMIC DNA]</scope>
</reference>
<evidence type="ECO:0000259" key="6">
    <source>
        <dbReference type="PROSITE" id="PS50026"/>
    </source>
</evidence>
<dbReference type="Pfam" id="PF00024">
    <property type="entry name" value="PAN_1"/>
    <property type="match status" value="1"/>
</dbReference>
<evidence type="ECO:0000256" key="4">
    <source>
        <dbReference type="ARBA" id="ARBA00023157"/>
    </source>
</evidence>
<keyword evidence="9" id="KW-1185">Reference proteome</keyword>
<dbReference type="PROSITE" id="PS50948">
    <property type="entry name" value="PAN"/>
    <property type="match status" value="1"/>
</dbReference>
<comment type="caution">
    <text evidence="5">Lacks conserved residue(s) required for the propagation of feature annotation.</text>
</comment>
<dbReference type="InterPro" id="IPR003609">
    <property type="entry name" value="Pan_app"/>
</dbReference>
<dbReference type="InterPro" id="IPR049883">
    <property type="entry name" value="NOTCH1_EGF-like"/>
</dbReference>
<feature type="domain" description="EGF-like" evidence="6">
    <location>
        <begin position="121"/>
        <end position="163"/>
    </location>
</feature>
<proteinExistence type="predicted"/>
<organism evidence="8 9">
    <name type="scientific">Pocillopora meandrina</name>
    <dbReference type="NCBI Taxonomy" id="46732"/>
    <lineage>
        <taxon>Eukaryota</taxon>
        <taxon>Metazoa</taxon>
        <taxon>Cnidaria</taxon>
        <taxon>Anthozoa</taxon>
        <taxon>Hexacorallia</taxon>
        <taxon>Scleractinia</taxon>
        <taxon>Astrocoeniina</taxon>
        <taxon>Pocilloporidae</taxon>
        <taxon>Pocillopora</taxon>
    </lineage>
</organism>
<dbReference type="PROSITE" id="PS50026">
    <property type="entry name" value="EGF_3"/>
    <property type="match status" value="1"/>
</dbReference>
<dbReference type="InterPro" id="IPR057774">
    <property type="entry name" value="D8C_UMOD/GP2/OIT3-like"/>
</dbReference>
<keyword evidence="1 5" id="KW-0245">EGF-like domain</keyword>
<dbReference type="PANTHER" id="PTHR36191:SF4">
    <property type="entry name" value="VWFD DOMAIN-CONTAINING PROTEIN"/>
    <property type="match status" value="1"/>
</dbReference>
<evidence type="ECO:0000313" key="9">
    <source>
        <dbReference type="Proteomes" id="UP001159428"/>
    </source>
</evidence>
<dbReference type="SUPFAM" id="SSF56496">
    <property type="entry name" value="Fibrinogen C-terminal domain-like"/>
    <property type="match status" value="1"/>
</dbReference>
<dbReference type="PANTHER" id="PTHR36191">
    <property type="entry name" value="ENDO/EXONUCLEASE/PHOSPHATASE DOMAIN-CONTAINING PROTEIN-RELATED"/>
    <property type="match status" value="1"/>
</dbReference>
<evidence type="ECO:0000256" key="5">
    <source>
        <dbReference type="PROSITE-ProRule" id="PRU00076"/>
    </source>
</evidence>
<evidence type="ECO:0000256" key="1">
    <source>
        <dbReference type="ARBA" id="ARBA00022536"/>
    </source>
</evidence>
<dbReference type="SUPFAM" id="SSF57414">
    <property type="entry name" value="Hairpin loop containing domain-like"/>
    <property type="match status" value="1"/>
</dbReference>
<keyword evidence="2" id="KW-0732">Signal</keyword>
<dbReference type="InterPro" id="IPR000742">
    <property type="entry name" value="EGF"/>
</dbReference>
<comment type="caution">
    <text evidence="8">The sequence shown here is derived from an EMBL/GenBank/DDBJ whole genome shotgun (WGS) entry which is preliminary data.</text>
</comment>
<dbReference type="Proteomes" id="UP001159428">
    <property type="component" value="Unassembled WGS sequence"/>
</dbReference>
<name>A0AAU9XTP5_9CNID</name>
<sequence>MMLQRHIFKIINPSSSLHCLQACNGDVKCQSFNYDFSDDICELNNHTKEDKPEDFIPNFTRYYYGIARKRAPLGSIPELPAKSCEEIKASEGQQVVSGQYWIYSANHGKAVLAYCDMETEDIDECESGLHGCVENLAKCVNTVGSYNCVCNPGYRGDGKTSCIFVPHECLSYSNLTSATRKTTHHTPHGEESCDSVLDEGWFRFQGDAGTKMPTSCVPDSRCGTVLPGWLNGNHPTETEGVVSRTVCFTHGEKCCKAQFSLK</sequence>
<dbReference type="AlphaFoldDB" id="A0AAU9XTP5"/>
<dbReference type="PROSITE" id="PS01186">
    <property type="entry name" value="EGF_2"/>
    <property type="match status" value="1"/>
</dbReference>
<dbReference type="PROSITE" id="PS01187">
    <property type="entry name" value="EGF_CA"/>
    <property type="match status" value="1"/>
</dbReference>
<protein>
    <submittedName>
        <fullName evidence="8">Uncharacterized protein</fullName>
    </submittedName>
</protein>
<dbReference type="Gene3D" id="3.50.4.10">
    <property type="entry name" value="Hepatocyte Growth Factor"/>
    <property type="match status" value="1"/>
</dbReference>
<dbReference type="SUPFAM" id="SSF57196">
    <property type="entry name" value="EGF/Laminin"/>
    <property type="match status" value="1"/>
</dbReference>
<dbReference type="Gene3D" id="3.30.750.130">
    <property type="match status" value="1"/>
</dbReference>
<gene>
    <name evidence="8" type="ORF">PMEA_00029871</name>
</gene>
<dbReference type="InterPro" id="IPR018097">
    <property type="entry name" value="EGF_Ca-bd_CS"/>
</dbReference>
<keyword evidence="3" id="KW-0677">Repeat</keyword>
<dbReference type="PROSITE" id="PS00010">
    <property type="entry name" value="ASX_HYDROXYL"/>
    <property type="match status" value="1"/>
</dbReference>
<dbReference type="InterPro" id="IPR001881">
    <property type="entry name" value="EGF-like_Ca-bd_dom"/>
</dbReference>
<dbReference type="GO" id="GO:0005509">
    <property type="term" value="F:calcium ion binding"/>
    <property type="evidence" value="ECO:0007669"/>
    <property type="project" value="InterPro"/>
</dbReference>
<dbReference type="SMART" id="SM00179">
    <property type="entry name" value="EGF_CA"/>
    <property type="match status" value="1"/>
</dbReference>
<feature type="domain" description="Apple" evidence="7">
    <location>
        <begin position="1"/>
        <end position="68"/>
    </location>
</feature>
<evidence type="ECO:0000313" key="8">
    <source>
        <dbReference type="EMBL" id="CAH3157158.1"/>
    </source>
</evidence>
<dbReference type="EMBL" id="CALNXJ010000063">
    <property type="protein sequence ID" value="CAH3157158.1"/>
    <property type="molecule type" value="Genomic_DNA"/>
</dbReference>
<dbReference type="InterPro" id="IPR000152">
    <property type="entry name" value="EGF-type_Asp/Asn_hydroxyl_site"/>
</dbReference>
<evidence type="ECO:0000259" key="7">
    <source>
        <dbReference type="PROSITE" id="PS50948"/>
    </source>
</evidence>
<dbReference type="SMART" id="SM00181">
    <property type="entry name" value="EGF"/>
    <property type="match status" value="1"/>
</dbReference>
<dbReference type="Pfam" id="PF23283">
    <property type="entry name" value="D8C_UMOD"/>
    <property type="match status" value="1"/>
</dbReference>